<accession>A0A1J5TQQ1</accession>
<feature type="transmembrane region" description="Helical" evidence="1">
    <location>
        <begin position="164"/>
        <end position="182"/>
    </location>
</feature>
<dbReference type="Proteomes" id="UP000183138">
    <property type="component" value="Unassembled WGS sequence"/>
</dbReference>
<organism evidence="2 3">
    <name type="scientific">Marine Group III euryarchaeote CG-Epi3</name>
    <dbReference type="NCBI Taxonomy" id="1888997"/>
    <lineage>
        <taxon>Archaea</taxon>
        <taxon>Methanobacteriati</taxon>
        <taxon>Thermoplasmatota</taxon>
        <taxon>Thermoplasmata</taxon>
        <taxon>Candidatus Thermoprofundales</taxon>
    </lineage>
</organism>
<gene>
    <name evidence="2" type="ORF">BEU00_03545</name>
</gene>
<feature type="transmembrane region" description="Helical" evidence="1">
    <location>
        <begin position="7"/>
        <end position="28"/>
    </location>
</feature>
<reference evidence="2 3" key="1">
    <citation type="submission" date="2016-08" db="EMBL/GenBank/DDBJ databases">
        <title>New Insights into Marine Group III Euryarchaeota, from dark to light.</title>
        <authorList>
            <person name="Haro-Moreno J.M."/>
            <person name="Rodriguez-Valera F."/>
            <person name="Lopez-Garcia P."/>
            <person name="Moreira D."/>
            <person name="Martin-Cuadrado A.B."/>
        </authorList>
    </citation>
    <scope>NUCLEOTIDE SEQUENCE [LARGE SCALE GENOMIC DNA]</scope>
    <source>
        <strain evidence="2">CG-Epi3</strain>
    </source>
</reference>
<feature type="transmembrane region" description="Helical" evidence="1">
    <location>
        <begin position="84"/>
        <end position="105"/>
    </location>
</feature>
<evidence type="ECO:0000313" key="3">
    <source>
        <dbReference type="Proteomes" id="UP000183138"/>
    </source>
</evidence>
<evidence type="ECO:0000313" key="2">
    <source>
        <dbReference type="EMBL" id="OIR23255.1"/>
    </source>
</evidence>
<feature type="transmembrane region" description="Helical" evidence="1">
    <location>
        <begin position="142"/>
        <end position="158"/>
    </location>
</feature>
<dbReference type="AlphaFoldDB" id="A0A1J5TQQ1"/>
<keyword evidence="1" id="KW-1133">Transmembrane helix</keyword>
<sequence length="281" mass="31728">MKTSNTLAIMQSVATLALMLSLSFAYLINPLNDSLFFSALNSFSKGLYGSNVINELNASVIAGILIGLLLGTTNILLYSSKKVYDYVLIFIVSFFVLIFVGYILGAEWIPYEILQQLLFWVIIGLPVSTGMVGIWQNKINNQVISAFLILSMPLGLSGNTNDQIYPILGFVFSFMLYLELSYGHARYSRLARVMSYSREYEDVLVWFLTTLMITLAFTMILTSFAFLFHDLLGSLLPYSFSNSIEYNTIYGQALSVLVFFMLWSVIQILFSRGYLARQVED</sequence>
<feature type="transmembrane region" description="Helical" evidence="1">
    <location>
        <begin position="249"/>
        <end position="270"/>
    </location>
</feature>
<feature type="transmembrane region" description="Helical" evidence="1">
    <location>
        <begin position="56"/>
        <end position="77"/>
    </location>
</feature>
<keyword evidence="1" id="KW-0472">Membrane</keyword>
<proteinExistence type="predicted"/>
<comment type="caution">
    <text evidence="2">The sequence shown here is derived from an EMBL/GenBank/DDBJ whole genome shotgun (WGS) entry which is preliminary data.</text>
</comment>
<name>A0A1J5TQQ1_9ARCH</name>
<evidence type="ECO:0000256" key="1">
    <source>
        <dbReference type="SAM" id="Phobius"/>
    </source>
</evidence>
<protein>
    <submittedName>
        <fullName evidence="2">Uncharacterized protein</fullName>
    </submittedName>
</protein>
<keyword evidence="1" id="KW-0812">Transmembrane</keyword>
<feature type="transmembrane region" description="Helical" evidence="1">
    <location>
        <begin position="203"/>
        <end position="229"/>
    </location>
</feature>
<feature type="transmembrane region" description="Helical" evidence="1">
    <location>
        <begin position="117"/>
        <end position="135"/>
    </location>
</feature>
<dbReference type="EMBL" id="MIYY01000020">
    <property type="protein sequence ID" value="OIR23255.1"/>
    <property type="molecule type" value="Genomic_DNA"/>
</dbReference>